<organism evidence="2 3">
    <name type="scientific">Diabrotica balteata</name>
    <name type="common">Banded cucumber beetle</name>
    <dbReference type="NCBI Taxonomy" id="107213"/>
    <lineage>
        <taxon>Eukaryota</taxon>
        <taxon>Metazoa</taxon>
        <taxon>Ecdysozoa</taxon>
        <taxon>Arthropoda</taxon>
        <taxon>Hexapoda</taxon>
        <taxon>Insecta</taxon>
        <taxon>Pterygota</taxon>
        <taxon>Neoptera</taxon>
        <taxon>Endopterygota</taxon>
        <taxon>Coleoptera</taxon>
        <taxon>Polyphaga</taxon>
        <taxon>Cucujiformia</taxon>
        <taxon>Chrysomeloidea</taxon>
        <taxon>Chrysomelidae</taxon>
        <taxon>Galerucinae</taxon>
        <taxon>Diabroticina</taxon>
        <taxon>Diabroticites</taxon>
        <taxon>Diabrotica</taxon>
    </lineage>
</organism>
<feature type="coiled-coil region" evidence="1">
    <location>
        <begin position="577"/>
        <end position="614"/>
    </location>
</feature>
<feature type="coiled-coil region" evidence="1">
    <location>
        <begin position="113"/>
        <end position="140"/>
    </location>
</feature>
<dbReference type="PANTHER" id="PTHR46113:SF1">
    <property type="entry name" value="PEPTIDASE M17 LEUCYL AMINOPEPTIDASE N-TERMINAL DOMAIN-CONTAINING PROTEIN"/>
    <property type="match status" value="1"/>
</dbReference>
<dbReference type="EMBL" id="OU898284">
    <property type="protein sequence ID" value="CAG9840965.1"/>
    <property type="molecule type" value="Genomic_DNA"/>
</dbReference>
<gene>
    <name evidence="2" type="ORF">DIABBA_LOCUS13571</name>
</gene>
<reference evidence="2" key="1">
    <citation type="submission" date="2022-01" db="EMBL/GenBank/DDBJ databases">
        <authorList>
            <person name="King R."/>
        </authorList>
    </citation>
    <scope>NUCLEOTIDE SEQUENCE</scope>
</reference>
<name>A0A9N9TBW0_DIABA</name>
<dbReference type="PANTHER" id="PTHR46113">
    <property type="entry name" value="SNAC DOMAIN-CONTAINING PROTEIN"/>
    <property type="match status" value="1"/>
</dbReference>
<dbReference type="OrthoDB" id="8023920at2759"/>
<accession>A0A9N9TBW0</accession>
<evidence type="ECO:0000256" key="1">
    <source>
        <dbReference type="SAM" id="Coils"/>
    </source>
</evidence>
<evidence type="ECO:0000313" key="2">
    <source>
        <dbReference type="EMBL" id="CAG9840965.1"/>
    </source>
</evidence>
<sequence length="924" mass="106715">MRVVNLSLNDSSALVIDEVVVFWKKARIPVQNRSNCILKLKSLYDNVRNLEKSKNRDTERQREKENDFKEALDNLFDIATLNALNEIKIAEDREFLIKQREKGRVGCMLGVDIKLLRKEKRKEERTAAELKRKEDLLENSSCSIGHFEMEDKEHEDSQKKVINQDNSEDDIYFISESQQGPSSNKRGRKTLMTPRLAAALDKCKVSDRDAMHIISAVLEALNIDITEFVLNRSSIKRNREILRKIKYSSIKSVGNDANFIEVHWDSKLLPDITKNEKIDRLPVIAVGLDFEQLLGVPGIASSAGSEVCSAVFHITDEWNLTEKIQAFCFDTTASNTGRIKGAAVLLQQRLGRDILWLPCRHHIFEVVLAGVFTRTKAIVTSGPEIAQFKALKENWKNIDKMKFLDYTSDEAVYNALKDVAPEIIYFVKQKLAEEQPRDDYKEFLQLTLIFLGDKTNVSFRAPGAYHLARWMAKAIYCLKLFLFRDQMKMRKDNSKLNAEICVFVVYCYVEAWFSATNTTGAPLNDIYFLRKLVTFKNINENIATIAITKFLNHLWYLSEECAAMAIFDDRIERVEKIRMAQKIMECASKNIETVNEKEEENEETEVIEKKLSLQIRDVQNFVQKDLPTELLSANSLQLFKRFGICVEFLQDDPLNWENREDYRTGKNIISTLKCTNDIAERGVKLIEDYNEKMTKNEHQKQFLIQNDKDSERASGKGPIIQSAAVLNGILGHNFTPRFLDIVNHFRNDAISSRCKEDDTIMLYGAFLYEKYSWTQSELIRQSMRQLGRLTLEMKRKGESFQNLSEVLVTQKFDLIVNATKLNMDGIEDKEAECIEANNSDAGEDEQNENIALPEITAGELQMRKKSQWNKNILEIEYWKRKEDRCLAYRDASTHDHQTNNFSEITVRLFKDIVVHRNKAYNAIA</sequence>
<evidence type="ECO:0000313" key="3">
    <source>
        <dbReference type="Proteomes" id="UP001153709"/>
    </source>
</evidence>
<dbReference type="AlphaFoldDB" id="A0A9N9TBW0"/>
<proteinExistence type="predicted"/>
<keyword evidence="1" id="KW-0175">Coiled coil</keyword>
<feature type="coiled-coil region" evidence="1">
    <location>
        <begin position="40"/>
        <end position="67"/>
    </location>
</feature>
<dbReference type="Proteomes" id="UP001153709">
    <property type="component" value="Chromosome 9"/>
</dbReference>
<keyword evidence="3" id="KW-1185">Reference proteome</keyword>
<protein>
    <submittedName>
        <fullName evidence="2">Uncharacterized protein</fullName>
    </submittedName>
</protein>